<dbReference type="AlphaFoldDB" id="X1JFJ4"/>
<comment type="caution">
    <text evidence="1">The sequence shown here is derived from an EMBL/GenBank/DDBJ whole genome shotgun (WGS) entry which is preliminary data.</text>
</comment>
<name>X1JFJ4_9ZZZZ</name>
<feature type="non-terminal residue" evidence="1">
    <location>
        <position position="161"/>
    </location>
</feature>
<protein>
    <submittedName>
        <fullName evidence="1">Uncharacterized protein</fullName>
    </submittedName>
</protein>
<sequence>MVPAAPERESGVSFIARRTGPDIRFQSIPRGAEPGRLMVGRDGMVHLFWAIRGDGLHYSRYEGGKWVSLGQVADLEWDRVPWYGPDRLGVVQTPDGRLYLFLMDKVLSRVGEGWEVVHTVNDFYYPILAKVRIAVGPDGVVHVLYSGDLGERYMHEGRIQA</sequence>
<evidence type="ECO:0000313" key="1">
    <source>
        <dbReference type="EMBL" id="GAH68513.1"/>
    </source>
</evidence>
<gene>
    <name evidence="1" type="ORF">S03H2_43208</name>
</gene>
<accession>X1JFJ4</accession>
<dbReference type="EMBL" id="BARU01026931">
    <property type="protein sequence ID" value="GAH68513.1"/>
    <property type="molecule type" value="Genomic_DNA"/>
</dbReference>
<dbReference type="SUPFAM" id="SSF89372">
    <property type="entry name" value="Fucose-specific lectin"/>
    <property type="match status" value="1"/>
</dbReference>
<organism evidence="1">
    <name type="scientific">marine sediment metagenome</name>
    <dbReference type="NCBI Taxonomy" id="412755"/>
    <lineage>
        <taxon>unclassified sequences</taxon>
        <taxon>metagenomes</taxon>
        <taxon>ecological metagenomes</taxon>
    </lineage>
</organism>
<proteinExistence type="predicted"/>
<reference evidence="1" key="1">
    <citation type="journal article" date="2014" name="Front. Microbiol.">
        <title>High frequency of phylogenetically diverse reductive dehalogenase-homologous genes in deep subseafloor sedimentary metagenomes.</title>
        <authorList>
            <person name="Kawai M."/>
            <person name="Futagami T."/>
            <person name="Toyoda A."/>
            <person name="Takaki Y."/>
            <person name="Nishi S."/>
            <person name="Hori S."/>
            <person name="Arai W."/>
            <person name="Tsubouchi T."/>
            <person name="Morono Y."/>
            <person name="Uchiyama I."/>
            <person name="Ito T."/>
            <person name="Fujiyama A."/>
            <person name="Inagaki F."/>
            <person name="Takami H."/>
        </authorList>
    </citation>
    <scope>NUCLEOTIDE SEQUENCE</scope>
    <source>
        <strain evidence="1">Expedition CK06-06</strain>
    </source>
</reference>